<evidence type="ECO:0000313" key="1">
    <source>
        <dbReference type="EMBL" id="TMQ68117.1"/>
    </source>
</evidence>
<dbReference type="EMBL" id="VBOY01000016">
    <property type="protein sequence ID" value="TMQ68117.1"/>
    <property type="molecule type" value="Genomic_DNA"/>
</dbReference>
<reference evidence="1 2" key="1">
    <citation type="journal article" date="2019" name="Nat. Microbiol.">
        <title>Mediterranean grassland soil C-N compound turnover is dependent on rainfall and depth, and is mediated by genomically divergent microorganisms.</title>
        <authorList>
            <person name="Diamond S."/>
            <person name="Andeer P.F."/>
            <person name="Li Z."/>
            <person name="Crits-Christoph A."/>
            <person name="Burstein D."/>
            <person name="Anantharaman K."/>
            <person name="Lane K.R."/>
            <person name="Thomas B.C."/>
            <person name="Pan C."/>
            <person name="Northen T.R."/>
            <person name="Banfield J.F."/>
        </authorList>
    </citation>
    <scope>NUCLEOTIDE SEQUENCE [LARGE SCALE GENOMIC DNA]</scope>
    <source>
        <strain evidence="1">WS_8</strain>
    </source>
</reference>
<protein>
    <submittedName>
        <fullName evidence="1">Uncharacterized protein</fullName>
    </submittedName>
</protein>
<sequence>MALAGALVAAGWLIHLGTALAGTEEFSSFDVITQEEDDESLIDHLLARPPRAWRDEWERSRQGIRTSQGCLTSGQWFIDTQLKLGAPLGERARFGLEVREEQSDIVSYQYFDFSFRFPTRWGTPGAMFRPFHDKSRQDFALTWETGADTTALQLQTAFTFEDTFNNLWAFRQTRVGNHAEPYARHPFQPALRFVSRAGPWRADVSGRWLTPSRRRIPVETTGVTERATLWGALVRASVEGEALGTEWEVAGLNRQASSTAWSSDGSSRSSDFRRQWSGEGAVRRRLRALTTEIRWLYQQGDQRIEPTAGVSDLAQIDRVLQIEATYGRSSGWAARVGALHDRITVSQAGLAPFTTYGTRVESRAYVGLTARFGVVSVSAAEGLELDHEPYDVWWVHDKAFLDLQASF</sequence>
<name>A0A538TWW0_UNCEI</name>
<proteinExistence type="predicted"/>
<comment type="caution">
    <text evidence="1">The sequence shown here is derived from an EMBL/GenBank/DDBJ whole genome shotgun (WGS) entry which is preliminary data.</text>
</comment>
<evidence type="ECO:0000313" key="2">
    <source>
        <dbReference type="Proteomes" id="UP000316609"/>
    </source>
</evidence>
<organism evidence="1 2">
    <name type="scientific">Eiseniibacteriota bacterium</name>
    <dbReference type="NCBI Taxonomy" id="2212470"/>
    <lineage>
        <taxon>Bacteria</taxon>
        <taxon>Candidatus Eiseniibacteriota</taxon>
    </lineage>
</organism>
<dbReference type="Proteomes" id="UP000316609">
    <property type="component" value="Unassembled WGS sequence"/>
</dbReference>
<dbReference type="AlphaFoldDB" id="A0A538TWW0"/>
<gene>
    <name evidence="1" type="ORF">E6K78_02400</name>
</gene>
<accession>A0A538TWW0</accession>